<name>A0ABN0NZT5_TRELE</name>
<protein>
    <submittedName>
        <fullName evidence="2">Hydrolase, alpha/beta domain protein</fullName>
    </submittedName>
</protein>
<dbReference type="InterPro" id="IPR051044">
    <property type="entry name" value="MAG_DAG_Lipase"/>
</dbReference>
<dbReference type="InterPro" id="IPR022742">
    <property type="entry name" value="Hydrolase_4"/>
</dbReference>
<comment type="caution">
    <text evidence="2">The sequence shown here is derived from an EMBL/GenBank/DDBJ whole genome shotgun (WGS) entry which is preliminary data.</text>
</comment>
<keyword evidence="2" id="KW-0378">Hydrolase</keyword>
<reference evidence="2 3" key="1">
    <citation type="submission" date="2013-08" db="EMBL/GenBank/DDBJ databases">
        <authorList>
            <person name="Weinstock G."/>
            <person name="Sodergren E."/>
            <person name="Wylie T."/>
            <person name="Fulton L."/>
            <person name="Fulton R."/>
            <person name="Fronick C."/>
            <person name="O'Laughlin M."/>
            <person name="Godfrey J."/>
            <person name="Miner T."/>
            <person name="Herter B."/>
            <person name="Appelbaum E."/>
            <person name="Cordes M."/>
            <person name="Lek S."/>
            <person name="Wollam A."/>
            <person name="Pepin K.H."/>
            <person name="Palsikar V.B."/>
            <person name="Mitreva M."/>
            <person name="Wilson R.K."/>
        </authorList>
    </citation>
    <scope>NUCLEOTIDE SEQUENCE [LARGE SCALE GENOMIC DNA]</scope>
    <source>
        <strain evidence="2 3">ATCC 700332</strain>
    </source>
</reference>
<dbReference type="EMBL" id="AWVH01000023">
    <property type="protein sequence ID" value="ERJ93628.1"/>
    <property type="molecule type" value="Genomic_DNA"/>
</dbReference>
<dbReference type="InterPro" id="IPR029058">
    <property type="entry name" value="AB_hydrolase_fold"/>
</dbReference>
<sequence>MAEMMTNTSFIQTEDGVRLALHTYAPKEGQINAVVVLCHGMAEHARRYERFARFLCEHGIAFYAYDQRGHGQTAQTQNDIGFLAEKNGFDHVVLDLRRVIAVARGDYPTARVFLFGHSFGSFVSQGFIERFSGDIAGCVLSGTAGPRRLLAASGHAIAVLVKKCKGARYRSSLLHNLSFGSYLKKIKNAKTESDWLSRDTAQVQAYIDDPLCGFVCTASFFCDLTGGLYRIHNKKNIAGISKKLPLLFIAGTADPVGSYTATIKRLAAQYRANGMGDVSEIYYPEGRHEMLNETNYEEVQNAVLNWITQHR</sequence>
<dbReference type="GO" id="GO:0016787">
    <property type="term" value="F:hydrolase activity"/>
    <property type="evidence" value="ECO:0007669"/>
    <property type="project" value="UniProtKB-KW"/>
</dbReference>
<evidence type="ECO:0000313" key="2">
    <source>
        <dbReference type="EMBL" id="ERJ93628.1"/>
    </source>
</evidence>
<feature type="domain" description="Serine aminopeptidase S33" evidence="1">
    <location>
        <begin position="30"/>
        <end position="295"/>
    </location>
</feature>
<accession>A0ABN0NZT5</accession>
<dbReference type="PANTHER" id="PTHR11614">
    <property type="entry name" value="PHOSPHOLIPASE-RELATED"/>
    <property type="match status" value="1"/>
</dbReference>
<dbReference type="Pfam" id="PF12146">
    <property type="entry name" value="Hydrolase_4"/>
    <property type="match status" value="1"/>
</dbReference>
<proteinExistence type="predicted"/>
<dbReference type="RefSeq" id="WP_021686941.1">
    <property type="nucleotide sequence ID" value="NZ_KI260564.1"/>
</dbReference>
<dbReference type="SUPFAM" id="SSF53474">
    <property type="entry name" value="alpha/beta-Hydrolases"/>
    <property type="match status" value="1"/>
</dbReference>
<keyword evidence="3" id="KW-1185">Reference proteome</keyword>
<dbReference type="Proteomes" id="UP000016649">
    <property type="component" value="Unassembled WGS sequence"/>
</dbReference>
<evidence type="ECO:0000313" key="3">
    <source>
        <dbReference type="Proteomes" id="UP000016649"/>
    </source>
</evidence>
<gene>
    <name evidence="2" type="ORF">HMPREF9193_00717</name>
</gene>
<organism evidence="2 3">
    <name type="scientific">Treponema lecithinolyticum ATCC 700332</name>
    <dbReference type="NCBI Taxonomy" id="1321815"/>
    <lineage>
        <taxon>Bacteria</taxon>
        <taxon>Pseudomonadati</taxon>
        <taxon>Spirochaetota</taxon>
        <taxon>Spirochaetia</taxon>
        <taxon>Spirochaetales</taxon>
        <taxon>Treponemataceae</taxon>
        <taxon>Treponema</taxon>
    </lineage>
</organism>
<evidence type="ECO:0000259" key="1">
    <source>
        <dbReference type="Pfam" id="PF12146"/>
    </source>
</evidence>
<dbReference type="Gene3D" id="3.40.50.1820">
    <property type="entry name" value="alpha/beta hydrolase"/>
    <property type="match status" value="1"/>
</dbReference>